<dbReference type="PROSITE" id="PS51729">
    <property type="entry name" value="GNAT_YJDJ"/>
    <property type="match status" value="1"/>
</dbReference>
<evidence type="ECO:0000259" key="2">
    <source>
        <dbReference type="PROSITE" id="PS51729"/>
    </source>
</evidence>
<dbReference type="InterPro" id="IPR031165">
    <property type="entry name" value="GNAT_YJDJ"/>
</dbReference>
<keyword evidence="4" id="KW-1185">Reference proteome</keyword>
<dbReference type="InterPro" id="IPR000182">
    <property type="entry name" value="GNAT_dom"/>
</dbReference>
<evidence type="ECO:0000313" key="4">
    <source>
        <dbReference type="Proteomes" id="UP001321498"/>
    </source>
</evidence>
<accession>A0ABM8GG03</accession>
<evidence type="ECO:0000313" key="3">
    <source>
        <dbReference type="EMBL" id="BDZ47269.1"/>
    </source>
</evidence>
<protein>
    <submittedName>
        <fullName evidence="3">N-acetyltransferase</fullName>
    </submittedName>
</protein>
<dbReference type="InterPro" id="IPR045057">
    <property type="entry name" value="Gcn5-rel_NAT"/>
</dbReference>
<dbReference type="Proteomes" id="UP001321498">
    <property type="component" value="Chromosome"/>
</dbReference>
<dbReference type="PANTHER" id="PTHR31435:SF10">
    <property type="entry name" value="BSR4717 PROTEIN"/>
    <property type="match status" value="1"/>
</dbReference>
<sequence>MTEDNVAIEFQGDRNRYVLRFDGEFAGVAHFLPHGDQRVFTHTVVDDRFEGQGLGSQLVRAALEGTRKDGKRIVPVCPFVDAYVQRHHDWDDLIDRPTKALLASLPD</sequence>
<organism evidence="3 4">
    <name type="scientific">Naasia aerilata</name>
    <dbReference type="NCBI Taxonomy" id="1162966"/>
    <lineage>
        <taxon>Bacteria</taxon>
        <taxon>Bacillati</taxon>
        <taxon>Actinomycetota</taxon>
        <taxon>Actinomycetes</taxon>
        <taxon>Micrococcales</taxon>
        <taxon>Microbacteriaceae</taxon>
        <taxon>Naasia</taxon>
    </lineage>
</organism>
<dbReference type="InterPro" id="IPR016181">
    <property type="entry name" value="Acyl_CoA_acyltransferase"/>
</dbReference>
<name>A0ABM8GG03_9MICO</name>
<proteinExistence type="predicted"/>
<dbReference type="EMBL" id="AP027731">
    <property type="protein sequence ID" value="BDZ47269.1"/>
    <property type="molecule type" value="Genomic_DNA"/>
</dbReference>
<dbReference type="SUPFAM" id="SSF55729">
    <property type="entry name" value="Acyl-CoA N-acyltransferases (Nat)"/>
    <property type="match status" value="1"/>
</dbReference>
<evidence type="ECO:0000259" key="1">
    <source>
        <dbReference type="PROSITE" id="PS51186"/>
    </source>
</evidence>
<dbReference type="PANTHER" id="PTHR31435">
    <property type="entry name" value="PROTEIN NATD1"/>
    <property type="match status" value="1"/>
</dbReference>
<feature type="domain" description="N-acetyltransferase" evidence="2">
    <location>
        <begin position="9"/>
        <end position="95"/>
    </location>
</feature>
<reference evidence="4" key="1">
    <citation type="journal article" date="2019" name="Int. J. Syst. Evol. Microbiol.">
        <title>The Global Catalogue of Microorganisms (GCM) 10K type strain sequencing project: providing services to taxonomists for standard genome sequencing and annotation.</title>
        <authorList>
            <consortium name="The Broad Institute Genomics Platform"/>
            <consortium name="The Broad Institute Genome Sequencing Center for Infectious Disease"/>
            <person name="Wu L."/>
            <person name="Ma J."/>
        </authorList>
    </citation>
    <scope>NUCLEOTIDE SEQUENCE [LARGE SCALE GENOMIC DNA]</scope>
    <source>
        <strain evidence="4">NBRC 108725</strain>
    </source>
</reference>
<dbReference type="Gene3D" id="3.40.630.30">
    <property type="match status" value="1"/>
</dbReference>
<gene>
    <name evidence="3" type="ORF">GCM10025866_31780</name>
</gene>
<feature type="domain" description="N-acetyltransferase" evidence="1">
    <location>
        <begin position="1"/>
        <end position="107"/>
    </location>
</feature>
<dbReference type="PROSITE" id="PS51186">
    <property type="entry name" value="GNAT"/>
    <property type="match status" value="1"/>
</dbReference>
<dbReference type="Pfam" id="PF14542">
    <property type="entry name" value="Acetyltransf_CG"/>
    <property type="match status" value="1"/>
</dbReference>
<dbReference type="CDD" id="cd04301">
    <property type="entry name" value="NAT_SF"/>
    <property type="match status" value="1"/>
</dbReference>